<dbReference type="Proteomes" id="UP001066276">
    <property type="component" value="Chromosome 2_1"/>
</dbReference>
<proteinExistence type="predicted"/>
<gene>
    <name evidence="2" type="ORF">NDU88_004523</name>
</gene>
<evidence type="ECO:0000256" key="1">
    <source>
        <dbReference type="SAM" id="MobiDB-lite"/>
    </source>
</evidence>
<comment type="caution">
    <text evidence="2">The sequence shown here is derived from an EMBL/GenBank/DDBJ whole genome shotgun (WGS) entry which is preliminary data.</text>
</comment>
<organism evidence="2 3">
    <name type="scientific">Pleurodeles waltl</name>
    <name type="common">Iberian ribbed newt</name>
    <dbReference type="NCBI Taxonomy" id="8319"/>
    <lineage>
        <taxon>Eukaryota</taxon>
        <taxon>Metazoa</taxon>
        <taxon>Chordata</taxon>
        <taxon>Craniata</taxon>
        <taxon>Vertebrata</taxon>
        <taxon>Euteleostomi</taxon>
        <taxon>Amphibia</taxon>
        <taxon>Batrachia</taxon>
        <taxon>Caudata</taxon>
        <taxon>Salamandroidea</taxon>
        <taxon>Salamandridae</taxon>
        <taxon>Pleurodelinae</taxon>
        <taxon>Pleurodeles</taxon>
    </lineage>
</organism>
<evidence type="ECO:0000313" key="2">
    <source>
        <dbReference type="EMBL" id="KAJ1200702.1"/>
    </source>
</evidence>
<feature type="region of interest" description="Disordered" evidence="1">
    <location>
        <begin position="37"/>
        <end position="79"/>
    </location>
</feature>
<keyword evidence="3" id="KW-1185">Reference proteome</keyword>
<sequence>MKFQELLVHSPERIDQIQRYISEVCLTSDATTRHRIALQDRRGADRRSGPRQATAPRWGSTPCPATLPTRRLRGQGAHQKPTSAASYRYLLGAISLPHCPDRLVGSVGKEPIKSLRVRQVTAPCWGPSPCPAVLTTLLPCHPVVLLRARSPSGSCRGCRRGCKRGKLPLPAEGAAEVACVASYHSPLGAIFLLCRLATLPFQRPAAGKEPIRNLQRRLRRPRRLWGKHSWPVYSHHTTWPSCRRSEDRSSVLAFWS</sequence>
<accession>A0AAV7VKN0</accession>
<dbReference type="EMBL" id="JANPWB010000003">
    <property type="protein sequence ID" value="KAJ1200702.1"/>
    <property type="molecule type" value="Genomic_DNA"/>
</dbReference>
<feature type="compositionally biased region" description="Basic and acidic residues" evidence="1">
    <location>
        <begin position="37"/>
        <end position="48"/>
    </location>
</feature>
<name>A0AAV7VKN0_PLEWA</name>
<dbReference type="AlphaFoldDB" id="A0AAV7VKN0"/>
<reference evidence="2" key="1">
    <citation type="journal article" date="2022" name="bioRxiv">
        <title>Sequencing and chromosome-scale assembly of the giantPleurodeles waltlgenome.</title>
        <authorList>
            <person name="Brown T."/>
            <person name="Elewa A."/>
            <person name="Iarovenko S."/>
            <person name="Subramanian E."/>
            <person name="Araus A.J."/>
            <person name="Petzold A."/>
            <person name="Susuki M."/>
            <person name="Suzuki K.-i.T."/>
            <person name="Hayashi T."/>
            <person name="Toyoda A."/>
            <person name="Oliveira C."/>
            <person name="Osipova E."/>
            <person name="Leigh N.D."/>
            <person name="Simon A."/>
            <person name="Yun M.H."/>
        </authorList>
    </citation>
    <scope>NUCLEOTIDE SEQUENCE</scope>
    <source>
        <strain evidence="2">20211129_DDA</strain>
        <tissue evidence="2">Liver</tissue>
    </source>
</reference>
<evidence type="ECO:0000313" key="3">
    <source>
        <dbReference type="Proteomes" id="UP001066276"/>
    </source>
</evidence>
<protein>
    <submittedName>
        <fullName evidence="2">Uncharacterized protein</fullName>
    </submittedName>
</protein>